<dbReference type="Proteomes" id="UP000298061">
    <property type="component" value="Unassembled WGS sequence"/>
</dbReference>
<protein>
    <submittedName>
        <fullName evidence="2">Uncharacterized protein</fullName>
    </submittedName>
</protein>
<dbReference type="AlphaFoldDB" id="A0A4Y9ZH81"/>
<evidence type="ECO:0000313" key="3">
    <source>
        <dbReference type="Proteomes" id="UP000298061"/>
    </source>
</evidence>
<organism evidence="2 3">
    <name type="scientific">Hericium alpestre</name>
    <dbReference type="NCBI Taxonomy" id="135208"/>
    <lineage>
        <taxon>Eukaryota</taxon>
        <taxon>Fungi</taxon>
        <taxon>Dikarya</taxon>
        <taxon>Basidiomycota</taxon>
        <taxon>Agaricomycotina</taxon>
        <taxon>Agaricomycetes</taxon>
        <taxon>Russulales</taxon>
        <taxon>Hericiaceae</taxon>
        <taxon>Hericium</taxon>
    </lineage>
</organism>
<reference evidence="2 3" key="1">
    <citation type="submission" date="2019-02" db="EMBL/GenBank/DDBJ databases">
        <title>Genome sequencing of the rare red list fungi Hericium alpestre (H. flagellum).</title>
        <authorList>
            <person name="Buettner E."/>
            <person name="Kellner H."/>
        </authorList>
    </citation>
    <scope>NUCLEOTIDE SEQUENCE [LARGE SCALE GENOMIC DNA]</scope>
    <source>
        <strain evidence="2 3">DSM 108284</strain>
    </source>
</reference>
<evidence type="ECO:0000313" key="2">
    <source>
        <dbReference type="EMBL" id="TFY74106.1"/>
    </source>
</evidence>
<sequence length="60" mass="6643">METTDAPLARPKLKVKTTYENGKNSSTDSDAEITNKVAPPPASIIQTVRCIRNPWNFLIV</sequence>
<evidence type="ECO:0000256" key="1">
    <source>
        <dbReference type="SAM" id="MobiDB-lite"/>
    </source>
</evidence>
<name>A0A4Y9ZH81_9AGAM</name>
<proteinExistence type="predicted"/>
<keyword evidence="3" id="KW-1185">Reference proteome</keyword>
<comment type="caution">
    <text evidence="2">The sequence shown here is derived from an EMBL/GenBank/DDBJ whole genome shotgun (WGS) entry which is preliminary data.</text>
</comment>
<feature type="compositionally biased region" description="Polar residues" evidence="1">
    <location>
        <begin position="18"/>
        <end position="28"/>
    </location>
</feature>
<gene>
    <name evidence="2" type="ORF">EWM64_g9905</name>
</gene>
<accession>A0A4Y9ZH81</accession>
<dbReference type="EMBL" id="SFCI01002298">
    <property type="protein sequence ID" value="TFY74106.1"/>
    <property type="molecule type" value="Genomic_DNA"/>
</dbReference>
<feature type="region of interest" description="Disordered" evidence="1">
    <location>
        <begin position="1"/>
        <end position="35"/>
    </location>
</feature>